<keyword evidence="2" id="KW-0732">Signal</keyword>
<dbReference type="RefSeq" id="WP_106346432.1">
    <property type="nucleotide sequence ID" value="NZ_PVNE01000031.1"/>
</dbReference>
<proteinExistence type="predicted"/>
<sequence>MRRKAWAIVTLVIVLTLLAGCGPKSAEEVVNDLSERSEDLKSYRSQAKMTIQTGSKPQVYDVEVWYKQPHYYRVSLKNVNKDITQILLRNDDGVYVLTPHLNKSFRFHSDWPESSGQVYLYQTILNSIIDDSSRVFTAGKEDYRFEVAAKFEQNQSLVKQRIWLDRKLNPKKVEVLDSDDQVKVLVEFNRFEPDASFDKDAFDMERNMTGYGDPTIVPSSGREEESAEKEEKKEFSVLTPGWIPEGSRLVDQQTVNSPEGKVVIMRYQGESSFTLSQKKPEAVQASLPLYGRPIDLGFTQGILLETDENKRLSWTYEGTDFELVGNLPVDVMTRIARSIEEQPAK</sequence>
<feature type="region of interest" description="Disordered" evidence="1">
    <location>
        <begin position="209"/>
        <end position="234"/>
    </location>
</feature>
<comment type="caution">
    <text evidence="4">The sequence shown here is derived from an EMBL/GenBank/DDBJ whole genome shotgun (WGS) entry which is preliminary data.</text>
</comment>
<dbReference type="PROSITE" id="PS51257">
    <property type="entry name" value="PROKAR_LIPOPROTEIN"/>
    <property type="match status" value="1"/>
</dbReference>
<dbReference type="InterPro" id="IPR029046">
    <property type="entry name" value="LolA/LolB/LppX"/>
</dbReference>
<dbReference type="AlphaFoldDB" id="A0A2T0LB31"/>
<dbReference type="PANTHER" id="PTHR37507">
    <property type="entry name" value="SPORULATION PROTEIN YDCC"/>
    <property type="match status" value="1"/>
</dbReference>
<dbReference type="Gene3D" id="2.50.20.10">
    <property type="entry name" value="Lipoprotein localisation LolA/LolB/LppX"/>
    <property type="match status" value="1"/>
</dbReference>
<feature type="compositionally biased region" description="Basic and acidic residues" evidence="1">
    <location>
        <begin position="221"/>
        <end position="234"/>
    </location>
</feature>
<evidence type="ECO:0000313" key="5">
    <source>
        <dbReference type="Proteomes" id="UP000237797"/>
    </source>
</evidence>
<gene>
    <name evidence="4" type="ORF">CLV97_13131</name>
</gene>
<name>A0A2T0LB31_9BACL</name>
<dbReference type="InterPro" id="IPR025377">
    <property type="entry name" value="DUF4367"/>
</dbReference>
<feature type="domain" description="DUF4367" evidence="3">
    <location>
        <begin position="238"/>
        <end position="339"/>
    </location>
</feature>
<dbReference type="SUPFAM" id="SSF89392">
    <property type="entry name" value="Prokaryotic lipoproteins and lipoprotein localization factors"/>
    <property type="match status" value="1"/>
</dbReference>
<keyword evidence="4" id="KW-0449">Lipoprotein</keyword>
<dbReference type="EMBL" id="PVNE01000031">
    <property type="protein sequence ID" value="PRX39031.1"/>
    <property type="molecule type" value="Genomic_DNA"/>
</dbReference>
<feature type="chain" id="PRO_5015504388" evidence="2">
    <location>
        <begin position="27"/>
        <end position="345"/>
    </location>
</feature>
<protein>
    <submittedName>
        <fullName evidence="4">Outer membrane lipoprotein-sorting protein</fullName>
    </submittedName>
</protein>
<organism evidence="4 5">
    <name type="scientific">Planifilum fimeticola</name>
    <dbReference type="NCBI Taxonomy" id="201975"/>
    <lineage>
        <taxon>Bacteria</taxon>
        <taxon>Bacillati</taxon>
        <taxon>Bacillota</taxon>
        <taxon>Bacilli</taxon>
        <taxon>Bacillales</taxon>
        <taxon>Thermoactinomycetaceae</taxon>
        <taxon>Planifilum</taxon>
    </lineage>
</organism>
<dbReference type="Pfam" id="PF14285">
    <property type="entry name" value="DUF4367"/>
    <property type="match status" value="1"/>
</dbReference>
<evidence type="ECO:0000313" key="4">
    <source>
        <dbReference type="EMBL" id="PRX39031.1"/>
    </source>
</evidence>
<accession>A0A2T0LB31</accession>
<dbReference type="PANTHER" id="PTHR37507:SF2">
    <property type="entry name" value="SPORULATION PROTEIN YDCC"/>
    <property type="match status" value="1"/>
</dbReference>
<dbReference type="Proteomes" id="UP000237797">
    <property type="component" value="Unassembled WGS sequence"/>
</dbReference>
<evidence type="ECO:0000256" key="2">
    <source>
        <dbReference type="SAM" id="SignalP"/>
    </source>
</evidence>
<dbReference type="InterPro" id="IPR052944">
    <property type="entry name" value="Sporulation_related"/>
</dbReference>
<evidence type="ECO:0000259" key="3">
    <source>
        <dbReference type="Pfam" id="PF14285"/>
    </source>
</evidence>
<evidence type="ECO:0000256" key="1">
    <source>
        <dbReference type="SAM" id="MobiDB-lite"/>
    </source>
</evidence>
<feature type="signal peptide" evidence="2">
    <location>
        <begin position="1"/>
        <end position="26"/>
    </location>
</feature>
<keyword evidence="5" id="KW-1185">Reference proteome</keyword>
<reference evidence="4 5" key="1">
    <citation type="submission" date="2018-03" db="EMBL/GenBank/DDBJ databases">
        <title>Genomic Encyclopedia of Archaeal and Bacterial Type Strains, Phase II (KMG-II): from individual species to whole genera.</title>
        <authorList>
            <person name="Goeker M."/>
        </authorList>
    </citation>
    <scope>NUCLEOTIDE SEQUENCE [LARGE SCALE GENOMIC DNA]</scope>
    <source>
        <strain evidence="4 5">DSM 44946</strain>
    </source>
</reference>
<dbReference type="OrthoDB" id="9785380at2"/>